<dbReference type="GO" id="GO:0005829">
    <property type="term" value="C:cytosol"/>
    <property type="evidence" value="ECO:0007669"/>
    <property type="project" value="TreeGrafter"/>
</dbReference>
<name>A0A8H8U5N6_9HELO</name>
<dbReference type="InterPro" id="IPR045079">
    <property type="entry name" value="Oxoprolinase-like"/>
</dbReference>
<dbReference type="EMBL" id="QGMJ01000612">
    <property type="protein sequence ID" value="TVY34673.1"/>
    <property type="molecule type" value="Genomic_DNA"/>
</dbReference>
<dbReference type="AlphaFoldDB" id="A0A8H8U5N6"/>
<dbReference type="OrthoDB" id="3643at2759"/>
<dbReference type="InterPro" id="IPR003692">
    <property type="entry name" value="Hydantoinase_B"/>
</dbReference>
<evidence type="ECO:0000313" key="3">
    <source>
        <dbReference type="Proteomes" id="UP000462212"/>
    </source>
</evidence>
<evidence type="ECO:0000259" key="1">
    <source>
        <dbReference type="Pfam" id="PF02538"/>
    </source>
</evidence>
<gene>
    <name evidence="2" type="ORF">LSUB1_G005909</name>
</gene>
<dbReference type="PANTHER" id="PTHR11365">
    <property type="entry name" value="5-OXOPROLINASE RELATED"/>
    <property type="match status" value="1"/>
</dbReference>
<sequence length="245" mass="26525">MVILDISSSAKKEISSKTVDPIQLSIFGHRFMGVAEQMGRALQKTSVSTNIKERLDFSCTVFSPEGGLVANAPHVPAMIGSMAFAVKWQMDYWGDNLKPGDVILSNSPVCGGTHLPDLTVITPIFDAEGKDIIFWTASRGHHADIGGTLPGSMPPNSKELWEEGAVIKAFKVIEGGEFKEKELIDLLMAPAQSPGCQGTRCLRDNISDIKAQAAANHRGSQLIHSLIGDYGLEIVQFYSKFLPTP</sequence>
<protein>
    <recommendedName>
        <fullName evidence="1">Hydantoinase B/oxoprolinase domain-containing protein</fullName>
    </recommendedName>
</protein>
<dbReference type="GO" id="GO:0017168">
    <property type="term" value="F:5-oxoprolinase (ATP-hydrolyzing) activity"/>
    <property type="evidence" value="ECO:0007669"/>
    <property type="project" value="TreeGrafter"/>
</dbReference>
<dbReference type="Pfam" id="PF02538">
    <property type="entry name" value="Hydantoinase_B"/>
    <property type="match status" value="1"/>
</dbReference>
<accession>A0A8H8U5N6</accession>
<evidence type="ECO:0000313" key="2">
    <source>
        <dbReference type="EMBL" id="TVY34673.1"/>
    </source>
</evidence>
<keyword evidence="3" id="KW-1185">Reference proteome</keyword>
<comment type="caution">
    <text evidence="2">The sequence shown here is derived from an EMBL/GenBank/DDBJ whole genome shotgun (WGS) entry which is preliminary data.</text>
</comment>
<feature type="domain" description="Hydantoinase B/oxoprolinase" evidence="1">
    <location>
        <begin position="20"/>
        <end position="240"/>
    </location>
</feature>
<dbReference type="GO" id="GO:0006749">
    <property type="term" value="P:glutathione metabolic process"/>
    <property type="evidence" value="ECO:0007669"/>
    <property type="project" value="TreeGrafter"/>
</dbReference>
<reference evidence="2 3" key="1">
    <citation type="submission" date="2018-05" db="EMBL/GenBank/DDBJ databases">
        <title>Genome sequencing and assembly of the regulated plant pathogen Lachnellula willkommii and related sister species for the development of diagnostic species identification markers.</title>
        <authorList>
            <person name="Giroux E."/>
            <person name="Bilodeau G."/>
        </authorList>
    </citation>
    <scope>NUCLEOTIDE SEQUENCE [LARGE SCALE GENOMIC DNA]</scope>
    <source>
        <strain evidence="2 3">CBS 197.66</strain>
    </source>
</reference>
<dbReference type="Proteomes" id="UP000462212">
    <property type="component" value="Unassembled WGS sequence"/>
</dbReference>
<organism evidence="2 3">
    <name type="scientific">Lachnellula subtilissima</name>
    <dbReference type="NCBI Taxonomy" id="602034"/>
    <lineage>
        <taxon>Eukaryota</taxon>
        <taxon>Fungi</taxon>
        <taxon>Dikarya</taxon>
        <taxon>Ascomycota</taxon>
        <taxon>Pezizomycotina</taxon>
        <taxon>Leotiomycetes</taxon>
        <taxon>Helotiales</taxon>
        <taxon>Lachnaceae</taxon>
        <taxon>Lachnellula</taxon>
    </lineage>
</organism>
<dbReference type="PANTHER" id="PTHR11365:SF2">
    <property type="entry name" value="5-OXOPROLINASE"/>
    <property type="match status" value="1"/>
</dbReference>
<proteinExistence type="predicted"/>